<feature type="region of interest" description="Disordered" evidence="12">
    <location>
        <begin position="380"/>
        <end position="458"/>
    </location>
</feature>
<dbReference type="PROSITE" id="PS51195">
    <property type="entry name" value="Q_MOTIF"/>
    <property type="match status" value="1"/>
</dbReference>
<dbReference type="PROSITE" id="PS51194">
    <property type="entry name" value="HELICASE_CTER"/>
    <property type="match status" value="1"/>
</dbReference>
<keyword evidence="5 11" id="KW-0347">Helicase</keyword>
<feature type="compositionally biased region" description="Basic and acidic residues" evidence="12">
    <location>
        <begin position="441"/>
        <end position="456"/>
    </location>
</feature>
<dbReference type="InterPro" id="IPR044742">
    <property type="entry name" value="DEAD/DEAH_RhlB"/>
</dbReference>
<feature type="compositionally biased region" description="Basic and acidic residues" evidence="12">
    <location>
        <begin position="531"/>
        <end position="540"/>
    </location>
</feature>
<dbReference type="GO" id="GO:0005829">
    <property type="term" value="C:cytosol"/>
    <property type="evidence" value="ECO:0007669"/>
    <property type="project" value="TreeGrafter"/>
</dbReference>
<dbReference type="CDD" id="cd00268">
    <property type="entry name" value="DEADc"/>
    <property type="match status" value="1"/>
</dbReference>
<dbReference type="GO" id="GO:0005524">
    <property type="term" value="F:ATP binding"/>
    <property type="evidence" value="ECO:0007669"/>
    <property type="project" value="UniProtKB-KW"/>
</dbReference>
<keyword evidence="6 11" id="KW-0067">ATP-binding</keyword>
<feature type="compositionally biased region" description="Low complexity" evidence="12">
    <location>
        <begin position="427"/>
        <end position="440"/>
    </location>
</feature>
<dbReference type="Proteomes" id="UP000319255">
    <property type="component" value="Unassembled WGS sequence"/>
</dbReference>
<keyword evidence="17" id="KW-1185">Reference proteome</keyword>
<feature type="domain" description="Helicase ATP-binding" evidence="13">
    <location>
        <begin position="33"/>
        <end position="206"/>
    </location>
</feature>
<dbReference type="EC" id="3.6.4.13" evidence="1"/>
<dbReference type="InterPro" id="IPR050079">
    <property type="entry name" value="DEAD_box_RNA_helicase"/>
</dbReference>
<feature type="compositionally biased region" description="Basic residues" evidence="12">
    <location>
        <begin position="542"/>
        <end position="553"/>
    </location>
</feature>
<protein>
    <recommendedName>
        <fullName evidence="9">DEAD-box ATP-dependent RNA helicase RhpA</fullName>
        <ecNumber evidence="1">3.6.4.13</ecNumber>
    </recommendedName>
</protein>
<dbReference type="Pfam" id="PF00271">
    <property type="entry name" value="Helicase_C"/>
    <property type="match status" value="1"/>
</dbReference>
<reference evidence="16 17" key="1">
    <citation type="submission" date="2019-06" db="EMBL/GenBank/DDBJ databases">
        <title>A novel bacterium of genus Amaricoccus, isolated from marine sediment.</title>
        <authorList>
            <person name="Huang H."/>
            <person name="Mo K."/>
            <person name="Hu Y."/>
        </authorList>
    </citation>
    <scope>NUCLEOTIDE SEQUENCE [LARGE SCALE GENOMIC DNA]</scope>
    <source>
        <strain evidence="16 17">HB172011</strain>
    </source>
</reference>
<dbReference type="InterPro" id="IPR014014">
    <property type="entry name" value="RNA_helicase_DEAD_Q_motif"/>
</dbReference>
<evidence type="ECO:0000256" key="12">
    <source>
        <dbReference type="SAM" id="MobiDB-lite"/>
    </source>
</evidence>
<dbReference type="InterPro" id="IPR027417">
    <property type="entry name" value="P-loop_NTPase"/>
</dbReference>
<evidence type="ECO:0000313" key="17">
    <source>
        <dbReference type="Proteomes" id="UP000319255"/>
    </source>
</evidence>
<feature type="compositionally biased region" description="Low complexity" evidence="12">
    <location>
        <begin position="384"/>
        <end position="398"/>
    </location>
</feature>
<dbReference type="AlphaFoldDB" id="A0A501WWP9"/>
<name>A0A501WWP9_9RHOB</name>
<feature type="compositionally biased region" description="Low complexity" evidence="12">
    <location>
        <begin position="486"/>
        <end position="501"/>
    </location>
</feature>
<evidence type="ECO:0000313" key="16">
    <source>
        <dbReference type="EMBL" id="TPE53888.1"/>
    </source>
</evidence>
<dbReference type="InterPro" id="IPR000629">
    <property type="entry name" value="RNA-helicase_DEAD-box_CS"/>
</dbReference>
<keyword evidence="2" id="KW-0963">Cytoplasm</keyword>
<dbReference type="InterPro" id="IPR014001">
    <property type="entry name" value="Helicase_ATP-bd"/>
</dbReference>
<feature type="compositionally biased region" description="Basic and acidic residues" evidence="12">
    <location>
        <begin position="401"/>
        <end position="425"/>
    </location>
</feature>
<comment type="catalytic activity">
    <reaction evidence="8">
        <text>ATP + H2O = ADP + phosphate + H(+)</text>
        <dbReference type="Rhea" id="RHEA:13065"/>
        <dbReference type="ChEBI" id="CHEBI:15377"/>
        <dbReference type="ChEBI" id="CHEBI:15378"/>
        <dbReference type="ChEBI" id="CHEBI:30616"/>
        <dbReference type="ChEBI" id="CHEBI:43474"/>
        <dbReference type="ChEBI" id="CHEBI:456216"/>
        <dbReference type="EC" id="3.6.4.13"/>
    </reaction>
</comment>
<dbReference type="Pfam" id="PF00270">
    <property type="entry name" value="DEAD"/>
    <property type="match status" value="1"/>
</dbReference>
<dbReference type="CDD" id="cd18787">
    <property type="entry name" value="SF2_C_DEAD"/>
    <property type="match status" value="1"/>
</dbReference>
<dbReference type="PROSITE" id="PS00039">
    <property type="entry name" value="DEAD_ATP_HELICASE"/>
    <property type="match status" value="1"/>
</dbReference>
<feature type="short sequence motif" description="Q motif" evidence="10">
    <location>
        <begin position="2"/>
        <end position="30"/>
    </location>
</feature>
<dbReference type="GO" id="GO:0003676">
    <property type="term" value="F:nucleic acid binding"/>
    <property type="evidence" value="ECO:0007669"/>
    <property type="project" value="InterPro"/>
</dbReference>
<dbReference type="SMART" id="SM00490">
    <property type="entry name" value="HELICc"/>
    <property type="match status" value="1"/>
</dbReference>
<dbReference type="GO" id="GO:0009266">
    <property type="term" value="P:response to temperature stimulus"/>
    <property type="evidence" value="ECO:0007669"/>
    <property type="project" value="UniProtKB-ARBA"/>
</dbReference>
<accession>A0A501WWP9</accession>
<dbReference type="PANTHER" id="PTHR47959:SF13">
    <property type="entry name" value="ATP-DEPENDENT RNA HELICASE RHLE"/>
    <property type="match status" value="1"/>
</dbReference>
<dbReference type="RefSeq" id="WP_140452467.1">
    <property type="nucleotide sequence ID" value="NZ_VFRP01000001.1"/>
</dbReference>
<dbReference type="EMBL" id="VFRP01000001">
    <property type="protein sequence ID" value="TPE53888.1"/>
    <property type="molecule type" value="Genomic_DNA"/>
</dbReference>
<dbReference type="PROSITE" id="PS51192">
    <property type="entry name" value="HELICASE_ATP_BIND_1"/>
    <property type="match status" value="1"/>
</dbReference>
<feature type="compositionally biased region" description="Low complexity" evidence="12">
    <location>
        <begin position="554"/>
        <end position="567"/>
    </location>
</feature>
<dbReference type="PANTHER" id="PTHR47959">
    <property type="entry name" value="ATP-DEPENDENT RNA HELICASE RHLE-RELATED"/>
    <property type="match status" value="1"/>
</dbReference>
<comment type="similarity">
    <text evidence="7 11">Belongs to the DEAD box helicase family.</text>
</comment>
<evidence type="ECO:0000256" key="2">
    <source>
        <dbReference type="ARBA" id="ARBA00022490"/>
    </source>
</evidence>
<dbReference type="GO" id="GO:0003724">
    <property type="term" value="F:RNA helicase activity"/>
    <property type="evidence" value="ECO:0007669"/>
    <property type="project" value="UniProtKB-EC"/>
</dbReference>
<gene>
    <name evidence="16" type="ORF">FJM51_02240</name>
</gene>
<evidence type="ECO:0000256" key="7">
    <source>
        <dbReference type="ARBA" id="ARBA00038437"/>
    </source>
</evidence>
<dbReference type="FunFam" id="3.40.50.300:FF:000108">
    <property type="entry name" value="ATP-dependent RNA helicase RhlE"/>
    <property type="match status" value="1"/>
</dbReference>
<dbReference type="SMART" id="SM00487">
    <property type="entry name" value="DEXDc"/>
    <property type="match status" value="1"/>
</dbReference>
<dbReference type="OrthoDB" id="9805696at2"/>
<dbReference type="Gene3D" id="3.40.50.300">
    <property type="entry name" value="P-loop containing nucleotide triphosphate hydrolases"/>
    <property type="match status" value="2"/>
</dbReference>
<dbReference type="InterPro" id="IPR011545">
    <property type="entry name" value="DEAD/DEAH_box_helicase_dom"/>
</dbReference>
<sequence>MTRFDDLALDPKVLKAVSESGYETPTPIQVQAIPHALEGRDVLGIAQTGTGKTASFVLPMITHLSKGRARARMPRSLVLAPTRELAAQVAENFEKYSRHVKLSMALLIGGVSFKDQDKLIDRGVDVLIATPGRLLDHFERGKLMLTGVQIMVVDEADRMLDMGFIPDIERIFKLVPFTRQTLFFSATMAPEITRITEEFLHNPVRVEVARQATTSETIDQHVCKHTPKRRDSADSDKREVLRRLIRAEGETLTNGIIFCNRKRDVDVVAKSLKKHGFDAAPLHGDLEQSMRMKILGDFRDGALKLLVASDVAARGLDIPSVSHVFNFDVPIHSEDYVHRIGRTGRAGRTGKAITLCLPHEEKYLAKIEELVKKTIPVLTSPLGSAPAETEAEAEAGARAPRRSERARRSESRRAEPRKAEDRGDTRAPAAQPAAEAAQPRGDSRSDRGGRRRDDRAVVGMGDHVPAFLLREFRFDTAPAETKASEPESAGEAAPAEISAPEVTASESPVEATTPENAAPEAAAPEAAAEAPEVKAEDAPPAKKPRAPRRRATSRAKAAAAEETAPAA</sequence>
<evidence type="ECO:0000256" key="1">
    <source>
        <dbReference type="ARBA" id="ARBA00012552"/>
    </source>
</evidence>
<comment type="caution">
    <text evidence="16">The sequence shown here is derived from an EMBL/GenBank/DDBJ whole genome shotgun (WGS) entry which is preliminary data.</text>
</comment>
<proteinExistence type="inferred from homology"/>
<dbReference type="GO" id="GO:0016787">
    <property type="term" value="F:hydrolase activity"/>
    <property type="evidence" value="ECO:0007669"/>
    <property type="project" value="UniProtKB-KW"/>
</dbReference>
<evidence type="ECO:0000256" key="11">
    <source>
        <dbReference type="RuleBase" id="RU000492"/>
    </source>
</evidence>
<feature type="compositionally biased region" description="Low complexity" evidence="12">
    <location>
        <begin position="510"/>
        <end position="530"/>
    </location>
</feature>
<dbReference type="GO" id="GO:0042255">
    <property type="term" value="P:ribosome assembly"/>
    <property type="evidence" value="ECO:0007669"/>
    <property type="project" value="UniProtKB-ARBA"/>
</dbReference>
<evidence type="ECO:0000256" key="5">
    <source>
        <dbReference type="ARBA" id="ARBA00022806"/>
    </source>
</evidence>
<keyword evidence="4 11" id="KW-0378">Hydrolase</keyword>
<dbReference type="SUPFAM" id="SSF52540">
    <property type="entry name" value="P-loop containing nucleoside triphosphate hydrolases"/>
    <property type="match status" value="1"/>
</dbReference>
<evidence type="ECO:0000256" key="4">
    <source>
        <dbReference type="ARBA" id="ARBA00022801"/>
    </source>
</evidence>
<evidence type="ECO:0000259" key="13">
    <source>
        <dbReference type="PROSITE" id="PS51192"/>
    </source>
</evidence>
<evidence type="ECO:0000256" key="8">
    <source>
        <dbReference type="ARBA" id="ARBA00047984"/>
    </source>
</evidence>
<dbReference type="InterPro" id="IPR001650">
    <property type="entry name" value="Helicase_C-like"/>
</dbReference>
<organism evidence="16 17">
    <name type="scientific">Amaricoccus solimangrovi</name>
    <dbReference type="NCBI Taxonomy" id="2589815"/>
    <lineage>
        <taxon>Bacteria</taxon>
        <taxon>Pseudomonadati</taxon>
        <taxon>Pseudomonadota</taxon>
        <taxon>Alphaproteobacteria</taxon>
        <taxon>Rhodobacterales</taxon>
        <taxon>Paracoccaceae</taxon>
        <taxon>Amaricoccus</taxon>
    </lineage>
</organism>
<keyword evidence="3 11" id="KW-0547">Nucleotide-binding</keyword>
<evidence type="ECO:0000256" key="3">
    <source>
        <dbReference type="ARBA" id="ARBA00022741"/>
    </source>
</evidence>
<evidence type="ECO:0000259" key="15">
    <source>
        <dbReference type="PROSITE" id="PS51195"/>
    </source>
</evidence>
<feature type="domain" description="DEAD-box RNA helicase Q" evidence="15">
    <location>
        <begin position="2"/>
        <end position="30"/>
    </location>
</feature>
<evidence type="ECO:0000259" key="14">
    <source>
        <dbReference type="PROSITE" id="PS51194"/>
    </source>
</evidence>
<evidence type="ECO:0000256" key="10">
    <source>
        <dbReference type="PROSITE-ProRule" id="PRU00552"/>
    </source>
</evidence>
<feature type="region of interest" description="Disordered" evidence="12">
    <location>
        <begin position="478"/>
        <end position="567"/>
    </location>
</feature>
<feature type="domain" description="Helicase C-terminal" evidence="14">
    <location>
        <begin position="239"/>
        <end position="386"/>
    </location>
</feature>
<evidence type="ECO:0000256" key="6">
    <source>
        <dbReference type="ARBA" id="ARBA00022840"/>
    </source>
</evidence>
<evidence type="ECO:0000256" key="9">
    <source>
        <dbReference type="ARBA" id="ARBA00074363"/>
    </source>
</evidence>